<keyword evidence="3" id="KW-1185">Reference proteome</keyword>
<dbReference type="Pfam" id="PF08241">
    <property type="entry name" value="Methyltransf_11"/>
    <property type="match status" value="1"/>
</dbReference>
<proteinExistence type="predicted"/>
<evidence type="ECO:0000313" key="3">
    <source>
        <dbReference type="Proteomes" id="UP000535543"/>
    </source>
</evidence>
<keyword evidence="2" id="KW-0808">Transferase</keyword>
<evidence type="ECO:0000313" key="2">
    <source>
        <dbReference type="EMBL" id="NMN94770.1"/>
    </source>
</evidence>
<dbReference type="EMBL" id="VCQU01000002">
    <property type="protein sequence ID" value="NMN94770.1"/>
    <property type="molecule type" value="Genomic_DNA"/>
</dbReference>
<dbReference type="CDD" id="cd02440">
    <property type="entry name" value="AdoMet_MTases"/>
    <property type="match status" value="1"/>
</dbReference>
<dbReference type="InterPro" id="IPR013216">
    <property type="entry name" value="Methyltransf_11"/>
</dbReference>
<accession>A0A848KF14</accession>
<feature type="domain" description="Methyltransferase type 11" evidence="1">
    <location>
        <begin position="34"/>
        <end position="133"/>
    </location>
</feature>
<dbReference type="SUPFAM" id="SSF53335">
    <property type="entry name" value="S-adenosyl-L-methionine-dependent methyltransferases"/>
    <property type="match status" value="1"/>
</dbReference>
<reference evidence="2 3" key="2">
    <citation type="submission" date="2020-06" db="EMBL/GenBank/DDBJ databases">
        <title>Antribacter stalactiti gen. nov., sp. nov., a new member of the family Nacardiaceae isolated from a cave.</title>
        <authorList>
            <person name="Kim I.S."/>
        </authorList>
    </citation>
    <scope>NUCLEOTIDE SEQUENCE [LARGE SCALE GENOMIC DNA]</scope>
    <source>
        <strain evidence="2 3">YC2-7</strain>
    </source>
</reference>
<dbReference type="GO" id="GO:0032259">
    <property type="term" value="P:methylation"/>
    <property type="evidence" value="ECO:0007669"/>
    <property type="project" value="UniProtKB-KW"/>
</dbReference>
<dbReference type="AlphaFoldDB" id="A0A848KF14"/>
<protein>
    <submittedName>
        <fullName evidence="2">Methyltransferase domain-containing protein</fullName>
    </submittedName>
</protein>
<keyword evidence="2" id="KW-0489">Methyltransferase</keyword>
<dbReference type="Gene3D" id="3.40.50.150">
    <property type="entry name" value="Vaccinia Virus protein VP39"/>
    <property type="match status" value="1"/>
</dbReference>
<reference evidence="2 3" key="1">
    <citation type="submission" date="2019-05" db="EMBL/GenBank/DDBJ databases">
        <authorList>
            <person name="Lee S.D."/>
        </authorList>
    </citation>
    <scope>NUCLEOTIDE SEQUENCE [LARGE SCALE GENOMIC DNA]</scope>
    <source>
        <strain evidence="2 3">YC2-7</strain>
    </source>
</reference>
<gene>
    <name evidence="2" type="ORF">FGL95_06940</name>
</gene>
<organism evidence="2 3">
    <name type="scientific">Antrihabitans stalactiti</name>
    <dbReference type="NCBI Taxonomy" id="2584121"/>
    <lineage>
        <taxon>Bacteria</taxon>
        <taxon>Bacillati</taxon>
        <taxon>Actinomycetota</taxon>
        <taxon>Actinomycetes</taxon>
        <taxon>Mycobacteriales</taxon>
        <taxon>Nocardiaceae</taxon>
        <taxon>Antrihabitans</taxon>
    </lineage>
</organism>
<dbReference type="InterPro" id="IPR029063">
    <property type="entry name" value="SAM-dependent_MTases_sf"/>
</dbReference>
<name>A0A848KF14_9NOCA</name>
<dbReference type="GO" id="GO:0008757">
    <property type="term" value="F:S-adenosylmethionine-dependent methyltransferase activity"/>
    <property type="evidence" value="ECO:0007669"/>
    <property type="project" value="InterPro"/>
</dbReference>
<dbReference type="Proteomes" id="UP000535543">
    <property type="component" value="Unassembled WGS sequence"/>
</dbReference>
<comment type="caution">
    <text evidence="2">The sequence shown here is derived from an EMBL/GenBank/DDBJ whole genome shotgun (WGS) entry which is preliminary data.</text>
</comment>
<sequence length="215" mass="22586">MGQVVGRVLNRANGPLVAATVDAVAAEEGHICADIGFGGGVGLDLLLRRVGASGRVHGIEIAPTMLADARRRFAKDLDLGRLVLHDAAMDQLPLADGSLDRLITTNTVYFIEDLAPAFAELARVLRPSGRAAIGLGDPSAMGKMPFTKHGFRLRSVAEVTAQLESAGLHVTEDRRVGNSINAFHILVCQRSDTSSASRATDSAIQTAPSDSPAKP</sequence>
<evidence type="ECO:0000259" key="1">
    <source>
        <dbReference type="Pfam" id="PF08241"/>
    </source>
</evidence>